<dbReference type="Gene3D" id="3.30.470.20">
    <property type="entry name" value="ATP-grasp fold, B domain"/>
    <property type="match status" value="1"/>
</dbReference>
<dbReference type="UniPathway" id="UPA00074">
    <property type="reaction ID" value="UER00131"/>
</dbReference>
<evidence type="ECO:0000256" key="5">
    <source>
        <dbReference type="ARBA" id="ARBA00022598"/>
    </source>
</evidence>
<evidence type="ECO:0000256" key="3">
    <source>
        <dbReference type="ARBA" id="ARBA00012217"/>
    </source>
</evidence>
<organism evidence="13 14">
    <name type="scientific">Nesterenkonia natronophila</name>
    <dbReference type="NCBI Taxonomy" id="2174932"/>
    <lineage>
        <taxon>Bacteria</taxon>
        <taxon>Bacillati</taxon>
        <taxon>Actinomycetota</taxon>
        <taxon>Actinomycetes</taxon>
        <taxon>Micrococcales</taxon>
        <taxon>Micrococcaceae</taxon>
        <taxon>Nesterenkonia</taxon>
    </lineage>
</organism>
<proteinExistence type="inferred from homology"/>
<evidence type="ECO:0000256" key="6">
    <source>
        <dbReference type="ARBA" id="ARBA00022741"/>
    </source>
</evidence>
<dbReference type="Gene3D" id="3.30.200.20">
    <property type="entry name" value="Phosphorylase Kinase, domain 1"/>
    <property type="match status" value="1"/>
</dbReference>
<evidence type="ECO:0000259" key="12">
    <source>
        <dbReference type="Pfam" id="PF01259"/>
    </source>
</evidence>
<dbReference type="InterPro" id="IPR028923">
    <property type="entry name" value="SAICAR_synt/ADE2_N"/>
</dbReference>
<dbReference type="FunFam" id="3.30.470.20:FF:000015">
    <property type="entry name" value="Phosphoribosylaminoimidazole-succinocarboxamide synthase"/>
    <property type="match status" value="1"/>
</dbReference>
<keyword evidence="7 11" id="KW-0658">Purine biosynthesis</keyword>
<dbReference type="SUPFAM" id="SSF56104">
    <property type="entry name" value="SAICAR synthase-like"/>
    <property type="match status" value="1"/>
</dbReference>
<evidence type="ECO:0000256" key="10">
    <source>
        <dbReference type="ARBA" id="ARBA00048475"/>
    </source>
</evidence>
<evidence type="ECO:0000256" key="9">
    <source>
        <dbReference type="ARBA" id="ARBA00030409"/>
    </source>
</evidence>
<dbReference type="OrthoDB" id="9801549at2"/>
<accession>A0A3A4F2N0</accession>
<dbReference type="InterPro" id="IPR001636">
    <property type="entry name" value="SAICAR_synth"/>
</dbReference>
<comment type="catalytic activity">
    <reaction evidence="10 11">
        <text>5-amino-1-(5-phospho-D-ribosyl)imidazole-4-carboxylate + L-aspartate + ATP = (2S)-2-[5-amino-1-(5-phospho-beta-D-ribosyl)imidazole-4-carboxamido]succinate + ADP + phosphate + 2 H(+)</text>
        <dbReference type="Rhea" id="RHEA:22628"/>
        <dbReference type="ChEBI" id="CHEBI:15378"/>
        <dbReference type="ChEBI" id="CHEBI:29991"/>
        <dbReference type="ChEBI" id="CHEBI:30616"/>
        <dbReference type="ChEBI" id="CHEBI:43474"/>
        <dbReference type="ChEBI" id="CHEBI:58443"/>
        <dbReference type="ChEBI" id="CHEBI:77657"/>
        <dbReference type="ChEBI" id="CHEBI:456216"/>
        <dbReference type="EC" id="6.3.2.6"/>
    </reaction>
</comment>
<dbReference type="NCBIfam" id="TIGR00081">
    <property type="entry name" value="purC"/>
    <property type="match status" value="1"/>
</dbReference>
<dbReference type="PANTHER" id="PTHR43700">
    <property type="entry name" value="PHOSPHORIBOSYLAMINOIMIDAZOLE-SUCCINOCARBOXAMIDE SYNTHASE"/>
    <property type="match status" value="1"/>
</dbReference>
<evidence type="ECO:0000256" key="7">
    <source>
        <dbReference type="ARBA" id="ARBA00022755"/>
    </source>
</evidence>
<dbReference type="AlphaFoldDB" id="A0A3A4F2N0"/>
<dbReference type="GO" id="GO:0005524">
    <property type="term" value="F:ATP binding"/>
    <property type="evidence" value="ECO:0007669"/>
    <property type="project" value="UniProtKB-KW"/>
</dbReference>
<reference evidence="13 14" key="1">
    <citation type="submission" date="2018-09" db="EMBL/GenBank/DDBJ databases">
        <title>Nesterenkonia natronophila sp. nov., an alkaliphilic actinobacteriume isolated from a soda lake, and emended description of the genus Nesterenkonia.</title>
        <authorList>
            <person name="Menes R.J."/>
            <person name="Iriarte A."/>
        </authorList>
    </citation>
    <scope>NUCLEOTIDE SEQUENCE [LARGE SCALE GENOMIC DNA]</scope>
    <source>
        <strain evidence="13 14">M8</strain>
    </source>
</reference>
<keyword evidence="14" id="KW-1185">Reference proteome</keyword>
<evidence type="ECO:0000256" key="2">
    <source>
        <dbReference type="ARBA" id="ARBA00010190"/>
    </source>
</evidence>
<dbReference type="EMBL" id="QYZP01000001">
    <property type="protein sequence ID" value="RJN32562.1"/>
    <property type="molecule type" value="Genomic_DNA"/>
</dbReference>
<comment type="caution">
    <text evidence="13">The sequence shown here is derived from an EMBL/GenBank/DDBJ whole genome shotgun (WGS) entry which is preliminary data.</text>
</comment>
<dbReference type="HAMAP" id="MF_00137">
    <property type="entry name" value="SAICAR_synth"/>
    <property type="match status" value="1"/>
</dbReference>
<evidence type="ECO:0000313" key="13">
    <source>
        <dbReference type="EMBL" id="RJN32562.1"/>
    </source>
</evidence>
<gene>
    <name evidence="11" type="primary">purC</name>
    <name evidence="13" type="ORF">D3250_01595</name>
</gene>
<evidence type="ECO:0000256" key="11">
    <source>
        <dbReference type="HAMAP-Rule" id="MF_00137"/>
    </source>
</evidence>
<dbReference type="NCBIfam" id="NF010568">
    <property type="entry name" value="PRK13961.1"/>
    <property type="match status" value="1"/>
</dbReference>
<comment type="pathway">
    <text evidence="1 11">Purine metabolism; IMP biosynthesis via de novo pathway; 5-amino-1-(5-phospho-D-ribosyl)imidazole-4-carboxamide from 5-amino-1-(5-phospho-D-ribosyl)imidazole-4-carboxylate: step 1/2.</text>
</comment>
<dbReference type="GO" id="GO:0004639">
    <property type="term" value="F:phosphoribosylaminoimidazolesuccinocarboxamide synthase activity"/>
    <property type="evidence" value="ECO:0007669"/>
    <property type="project" value="UniProtKB-UniRule"/>
</dbReference>
<evidence type="ECO:0000313" key="14">
    <source>
        <dbReference type="Proteomes" id="UP000266615"/>
    </source>
</evidence>
<evidence type="ECO:0000256" key="4">
    <source>
        <dbReference type="ARBA" id="ARBA00016460"/>
    </source>
</evidence>
<dbReference type="Pfam" id="PF01259">
    <property type="entry name" value="SAICAR_synt"/>
    <property type="match status" value="1"/>
</dbReference>
<dbReference type="CDD" id="cd01414">
    <property type="entry name" value="SAICAR_synt_Sc"/>
    <property type="match status" value="1"/>
</dbReference>
<comment type="similarity">
    <text evidence="2 11">Belongs to the SAICAR synthetase family.</text>
</comment>
<dbReference type="GO" id="GO:0006189">
    <property type="term" value="P:'de novo' IMP biosynthetic process"/>
    <property type="evidence" value="ECO:0007669"/>
    <property type="project" value="UniProtKB-UniRule"/>
</dbReference>
<evidence type="ECO:0000256" key="1">
    <source>
        <dbReference type="ARBA" id="ARBA00004672"/>
    </source>
</evidence>
<keyword evidence="6 11" id="KW-0547">Nucleotide-binding</keyword>
<dbReference type="EC" id="6.3.2.6" evidence="3 11"/>
<dbReference type="PROSITE" id="PS01058">
    <property type="entry name" value="SAICAR_SYNTHETASE_2"/>
    <property type="match status" value="1"/>
</dbReference>
<keyword evidence="8 11" id="KW-0067">ATP-binding</keyword>
<protein>
    <recommendedName>
        <fullName evidence="4 11">Phosphoribosylaminoimidazole-succinocarboxamide synthase</fullName>
        <ecNumber evidence="3 11">6.3.2.6</ecNumber>
    </recommendedName>
    <alternativeName>
        <fullName evidence="9 11">SAICAR synthetase</fullName>
    </alternativeName>
</protein>
<dbReference type="GO" id="GO:0005737">
    <property type="term" value="C:cytoplasm"/>
    <property type="evidence" value="ECO:0007669"/>
    <property type="project" value="TreeGrafter"/>
</dbReference>
<sequence>MTATGLPGWRHLSSGKVRDLYTPDAGSPWDGEDVLLMVATDRISAYDHVLSPGIPGKGIILTQLSLWWFEQLAAEGIGNHLVSTEVPEEVAGRGVVVRSLDMVEAEAIVRGYLTGSGLAEYRETGTVTGIVLPGGLTDGSALPEPLFTPSTKAEQGDHDENISFEQLQQSIGADLARRLRDAALRVYALAEAKARAAGIILADTKFEFGLDDQGALVLADEVLTPDSSRFWPAEDWAPGKAQPSFDKQFVRNWLTSDASGWDRNSDDAPPELPADIVAATQERYLDAYRRLTGTELPNFI</sequence>
<dbReference type="RefSeq" id="WP_119901609.1">
    <property type="nucleotide sequence ID" value="NZ_QYZP01000001.1"/>
</dbReference>
<keyword evidence="5 11" id="KW-0436">Ligase</keyword>
<dbReference type="Proteomes" id="UP000266615">
    <property type="component" value="Unassembled WGS sequence"/>
</dbReference>
<dbReference type="PANTHER" id="PTHR43700:SF1">
    <property type="entry name" value="PHOSPHORIBOSYLAMINOIMIDAZOLE-SUCCINOCARBOXAMIDE SYNTHASE"/>
    <property type="match status" value="1"/>
</dbReference>
<feature type="domain" description="SAICAR synthetase/ADE2 N-terminal" evidence="12">
    <location>
        <begin position="12"/>
        <end position="265"/>
    </location>
</feature>
<evidence type="ECO:0000256" key="8">
    <source>
        <dbReference type="ARBA" id="ARBA00022840"/>
    </source>
</evidence>
<name>A0A3A4F2N0_9MICC</name>
<dbReference type="InterPro" id="IPR018236">
    <property type="entry name" value="SAICAR_synthetase_CS"/>
</dbReference>